<dbReference type="GO" id="GO:0004674">
    <property type="term" value="F:protein serine/threonine kinase activity"/>
    <property type="evidence" value="ECO:0007669"/>
    <property type="project" value="UniProtKB-KW"/>
</dbReference>
<dbReference type="SMART" id="SM00220">
    <property type="entry name" value="S_TKc"/>
    <property type="match status" value="1"/>
</dbReference>
<reference evidence="14" key="1">
    <citation type="submission" date="2023-07" db="EMBL/GenBank/DDBJ databases">
        <authorList>
            <consortium name="AG Swart"/>
            <person name="Singh M."/>
            <person name="Singh A."/>
            <person name="Seah K."/>
            <person name="Emmerich C."/>
        </authorList>
    </citation>
    <scope>NUCLEOTIDE SEQUENCE</scope>
    <source>
        <strain evidence="14">DP1</strain>
    </source>
</reference>
<keyword evidence="7 10" id="KW-0067">ATP-binding</keyword>
<dbReference type="SMART" id="SM00233">
    <property type="entry name" value="PH"/>
    <property type="match status" value="1"/>
</dbReference>
<keyword evidence="4" id="KW-0808">Transferase</keyword>
<feature type="region of interest" description="Disordered" evidence="11">
    <location>
        <begin position="1"/>
        <end position="58"/>
    </location>
</feature>
<dbReference type="EMBL" id="CAMPGE010004855">
    <property type="protein sequence ID" value="CAI2363705.1"/>
    <property type="molecule type" value="Genomic_DNA"/>
</dbReference>
<dbReference type="InterPro" id="IPR050236">
    <property type="entry name" value="Ser_Thr_kinase_AGC"/>
</dbReference>
<dbReference type="InterPro" id="IPR033931">
    <property type="entry name" value="PDK1-typ_PH"/>
</dbReference>
<dbReference type="PROSITE" id="PS00107">
    <property type="entry name" value="PROTEIN_KINASE_ATP"/>
    <property type="match status" value="1"/>
</dbReference>
<evidence type="ECO:0000256" key="1">
    <source>
        <dbReference type="ARBA" id="ARBA00010006"/>
    </source>
</evidence>
<accession>A0AAD1XAT2</accession>
<evidence type="ECO:0000256" key="10">
    <source>
        <dbReference type="PROSITE-ProRule" id="PRU10141"/>
    </source>
</evidence>
<gene>
    <name evidence="14" type="ORF">ECRASSUSDP1_LOCUS5042</name>
</gene>
<feature type="region of interest" description="Disordered" evidence="11">
    <location>
        <begin position="223"/>
        <end position="244"/>
    </location>
</feature>
<dbReference type="InterPro" id="IPR008271">
    <property type="entry name" value="Ser/Thr_kinase_AS"/>
</dbReference>
<evidence type="ECO:0000259" key="13">
    <source>
        <dbReference type="PROSITE" id="PS50011"/>
    </source>
</evidence>
<evidence type="ECO:0000313" key="15">
    <source>
        <dbReference type="Proteomes" id="UP001295684"/>
    </source>
</evidence>
<dbReference type="InterPro" id="IPR000719">
    <property type="entry name" value="Prot_kinase_dom"/>
</dbReference>
<evidence type="ECO:0000256" key="9">
    <source>
        <dbReference type="ARBA" id="ARBA00048679"/>
    </source>
</evidence>
<dbReference type="FunFam" id="3.30.200.20:FF:000042">
    <property type="entry name" value="Aurora kinase A"/>
    <property type="match status" value="1"/>
</dbReference>
<dbReference type="Gene3D" id="3.30.200.20">
    <property type="entry name" value="Phosphorylase Kinase, domain 1"/>
    <property type="match status" value="1"/>
</dbReference>
<dbReference type="CDD" id="cd00821">
    <property type="entry name" value="PH"/>
    <property type="match status" value="1"/>
</dbReference>
<feature type="binding site" evidence="10">
    <location>
        <position position="101"/>
    </location>
    <ligand>
        <name>ATP</name>
        <dbReference type="ChEBI" id="CHEBI:30616"/>
    </ligand>
</feature>
<keyword evidence="15" id="KW-1185">Reference proteome</keyword>
<dbReference type="SUPFAM" id="SSF56112">
    <property type="entry name" value="Protein kinase-like (PK-like)"/>
    <property type="match status" value="1"/>
</dbReference>
<dbReference type="PROSITE" id="PS50003">
    <property type="entry name" value="PH_DOMAIN"/>
    <property type="match status" value="1"/>
</dbReference>
<dbReference type="GO" id="GO:0035556">
    <property type="term" value="P:intracellular signal transduction"/>
    <property type="evidence" value="ECO:0007669"/>
    <property type="project" value="TreeGrafter"/>
</dbReference>
<evidence type="ECO:0000256" key="5">
    <source>
        <dbReference type="ARBA" id="ARBA00022741"/>
    </source>
</evidence>
<dbReference type="EC" id="2.7.11.1" evidence="2"/>
<protein>
    <recommendedName>
        <fullName evidence="2">non-specific serine/threonine protein kinase</fullName>
        <ecNumber evidence="2">2.7.11.1</ecNumber>
    </recommendedName>
</protein>
<comment type="caution">
    <text evidence="14">The sequence shown here is derived from an EMBL/GenBank/DDBJ whole genome shotgun (WGS) entry which is preliminary data.</text>
</comment>
<dbReference type="SUPFAM" id="SSF50729">
    <property type="entry name" value="PH domain-like"/>
    <property type="match status" value="1"/>
</dbReference>
<evidence type="ECO:0000313" key="14">
    <source>
        <dbReference type="EMBL" id="CAI2363705.1"/>
    </source>
</evidence>
<dbReference type="PROSITE" id="PS50011">
    <property type="entry name" value="PROTEIN_KINASE_DOM"/>
    <property type="match status" value="1"/>
</dbReference>
<dbReference type="InterPro" id="IPR011009">
    <property type="entry name" value="Kinase-like_dom_sf"/>
</dbReference>
<comment type="catalytic activity">
    <reaction evidence="9">
        <text>L-seryl-[protein] + ATP = O-phospho-L-seryl-[protein] + ADP + H(+)</text>
        <dbReference type="Rhea" id="RHEA:17989"/>
        <dbReference type="Rhea" id="RHEA-COMP:9863"/>
        <dbReference type="Rhea" id="RHEA-COMP:11604"/>
        <dbReference type="ChEBI" id="CHEBI:15378"/>
        <dbReference type="ChEBI" id="CHEBI:29999"/>
        <dbReference type="ChEBI" id="CHEBI:30616"/>
        <dbReference type="ChEBI" id="CHEBI:83421"/>
        <dbReference type="ChEBI" id="CHEBI:456216"/>
        <dbReference type="EC" id="2.7.11.1"/>
    </reaction>
</comment>
<comment type="catalytic activity">
    <reaction evidence="8">
        <text>L-threonyl-[protein] + ATP = O-phospho-L-threonyl-[protein] + ADP + H(+)</text>
        <dbReference type="Rhea" id="RHEA:46608"/>
        <dbReference type="Rhea" id="RHEA-COMP:11060"/>
        <dbReference type="Rhea" id="RHEA-COMP:11605"/>
        <dbReference type="ChEBI" id="CHEBI:15378"/>
        <dbReference type="ChEBI" id="CHEBI:30013"/>
        <dbReference type="ChEBI" id="CHEBI:30616"/>
        <dbReference type="ChEBI" id="CHEBI:61977"/>
        <dbReference type="ChEBI" id="CHEBI:456216"/>
        <dbReference type="EC" id="2.7.11.1"/>
    </reaction>
</comment>
<evidence type="ECO:0000256" key="3">
    <source>
        <dbReference type="ARBA" id="ARBA00022527"/>
    </source>
</evidence>
<name>A0AAD1XAT2_EUPCR</name>
<feature type="compositionally biased region" description="Basic and acidic residues" evidence="11">
    <location>
        <begin position="1"/>
        <end position="17"/>
    </location>
</feature>
<dbReference type="PROSITE" id="PS00108">
    <property type="entry name" value="PROTEIN_KINASE_ST"/>
    <property type="match status" value="1"/>
</dbReference>
<dbReference type="Gene3D" id="1.10.510.10">
    <property type="entry name" value="Transferase(Phosphotransferase) domain 1"/>
    <property type="match status" value="1"/>
</dbReference>
<evidence type="ECO:0000256" key="6">
    <source>
        <dbReference type="ARBA" id="ARBA00022777"/>
    </source>
</evidence>
<dbReference type="AlphaFoldDB" id="A0AAD1XAT2"/>
<feature type="compositionally biased region" description="Acidic residues" evidence="11">
    <location>
        <begin position="223"/>
        <end position="238"/>
    </location>
</feature>
<feature type="domain" description="Protein kinase" evidence="13">
    <location>
        <begin position="72"/>
        <end position="382"/>
    </location>
</feature>
<dbReference type="Gene3D" id="2.30.29.30">
    <property type="entry name" value="Pleckstrin-homology domain (PH domain)/Phosphotyrosine-binding domain (PTB)"/>
    <property type="match status" value="1"/>
</dbReference>
<organism evidence="14 15">
    <name type="scientific">Euplotes crassus</name>
    <dbReference type="NCBI Taxonomy" id="5936"/>
    <lineage>
        <taxon>Eukaryota</taxon>
        <taxon>Sar</taxon>
        <taxon>Alveolata</taxon>
        <taxon>Ciliophora</taxon>
        <taxon>Intramacronucleata</taxon>
        <taxon>Spirotrichea</taxon>
        <taxon>Hypotrichia</taxon>
        <taxon>Euplotida</taxon>
        <taxon>Euplotidae</taxon>
        <taxon>Moneuplotes</taxon>
    </lineage>
</organism>
<dbReference type="CDD" id="cd05581">
    <property type="entry name" value="STKc_PDK1"/>
    <property type="match status" value="1"/>
</dbReference>
<dbReference type="InterPro" id="IPR001849">
    <property type="entry name" value="PH_domain"/>
</dbReference>
<feature type="region of interest" description="Disordered" evidence="11">
    <location>
        <begin position="416"/>
        <end position="441"/>
    </location>
</feature>
<evidence type="ECO:0000256" key="2">
    <source>
        <dbReference type="ARBA" id="ARBA00012513"/>
    </source>
</evidence>
<dbReference type="GO" id="GO:0005524">
    <property type="term" value="F:ATP binding"/>
    <property type="evidence" value="ECO:0007669"/>
    <property type="project" value="UniProtKB-UniRule"/>
</dbReference>
<comment type="similarity">
    <text evidence="1">Belongs to the protein kinase superfamily. AGC Ser/Thr protein kinase family. PDPK1 subfamily.</text>
</comment>
<dbReference type="PANTHER" id="PTHR24356:SF163">
    <property type="entry name" value="3-PHOSPHOINOSITIDE-DEPENDENT PROTEIN KINASE 1-RELATED"/>
    <property type="match status" value="1"/>
</dbReference>
<dbReference type="Proteomes" id="UP001295684">
    <property type="component" value="Unassembled WGS sequence"/>
</dbReference>
<evidence type="ECO:0000256" key="11">
    <source>
        <dbReference type="SAM" id="MobiDB-lite"/>
    </source>
</evidence>
<feature type="compositionally biased region" description="Basic and acidic residues" evidence="11">
    <location>
        <begin position="34"/>
        <end position="58"/>
    </location>
</feature>
<dbReference type="InterPro" id="IPR039046">
    <property type="entry name" value="PDPK1"/>
</dbReference>
<keyword evidence="6" id="KW-0418">Kinase</keyword>
<keyword evidence="3" id="KW-0723">Serine/threonine-protein kinase</keyword>
<feature type="compositionally biased region" description="Low complexity" evidence="11">
    <location>
        <begin position="417"/>
        <end position="430"/>
    </location>
</feature>
<evidence type="ECO:0000259" key="12">
    <source>
        <dbReference type="PROSITE" id="PS50003"/>
    </source>
</evidence>
<dbReference type="PANTHER" id="PTHR24356">
    <property type="entry name" value="SERINE/THREONINE-PROTEIN KINASE"/>
    <property type="match status" value="1"/>
</dbReference>
<keyword evidence="5 10" id="KW-0547">Nucleotide-binding</keyword>
<feature type="domain" description="PH" evidence="12">
    <location>
        <begin position="458"/>
        <end position="547"/>
    </location>
</feature>
<proteinExistence type="inferred from homology"/>
<evidence type="ECO:0000256" key="7">
    <source>
        <dbReference type="ARBA" id="ARBA00022840"/>
    </source>
</evidence>
<sequence>MEEHQHETQIRIPETAKIKRLKSINKAESSETSNGDHHKVELSRKRSKSAAEDNKKQTNDDDIKVVYKPSDFKIVKEVGEGSYGRVYLAKRVSDKKKVAIKMLDKHHLIKSQKVEHVMREKKILSEFSHPNLIELVGTFQDEDNLYFVLGYEENGDLAGMLKKMSKLPIEIIRYYSAQLVGVLQYIHFNGIVHRDLKPQNILISKDFRLKLIDFGDSLVEGATEDIETPDDNSEDLDEEDKKQIEADSNKHKYAEFRAHDEDAPEDPGYKKMQEYRGTFVGTPLYVAPEMLKESMSGHFTDLWALGCIIFQMVAGEVPFKGKTDFQTFDIIMNREFKWPEDIDEDLKDLINKLLVIEPMHRLGAGRPDSCHSYEDLMQHPFFTGIDWLTIGKDPIPYDAKVLKRIIKKKSALNILEPSDTAPDTTDSSNTDDNRVRQSEVDVKLQSPEEFEQLFEEGKELKRGWLMKRNPWFINQKRLFILTNHPKLMYFKDEETLRGEILLKQNCEARKICKYKFEVITKGRTYYLKHPDKASVDVWVQEINDAIRQKYRS</sequence>
<evidence type="ECO:0000256" key="4">
    <source>
        <dbReference type="ARBA" id="ARBA00022679"/>
    </source>
</evidence>
<dbReference type="InterPro" id="IPR017441">
    <property type="entry name" value="Protein_kinase_ATP_BS"/>
</dbReference>
<dbReference type="Pfam" id="PF00069">
    <property type="entry name" value="Pkinase"/>
    <property type="match status" value="2"/>
</dbReference>
<dbReference type="Pfam" id="PF14593">
    <property type="entry name" value="PH_3"/>
    <property type="match status" value="1"/>
</dbReference>
<evidence type="ECO:0000256" key="8">
    <source>
        <dbReference type="ARBA" id="ARBA00047899"/>
    </source>
</evidence>
<feature type="compositionally biased region" description="Basic and acidic residues" evidence="11">
    <location>
        <begin position="431"/>
        <end position="441"/>
    </location>
</feature>
<dbReference type="InterPro" id="IPR011993">
    <property type="entry name" value="PH-like_dom_sf"/>
</dbReference>